<dbReference type="AlphaFoldDB" id="A0A182U6F7"/>
<accession>A0A182U6F7</accession>
<name>A0A182U6F7_9DIPT</name>
<keyword evidence="2" id="KW-1185">Reference proteome</keyword>
<proteinExistence type="predicted"/>
<evidence type="ECO:0000313" key="1">
    <source>
        <dbReference type="EnsemblMetazoa" id="AMEC014779-PA"/>
    </source>
</evidence>
<sequence length="80" mass="8517">MQSVGQSGTGHLLAQEGRVQWIVAPVGKPNTAAGACRSPPCRCVPVHRGQRRPGIGPRRHRCHVVQCNDVVYAGNGTGHQ</sequence>
<reference evidence="2" key="1">
    <citation type="submission" date="2014-01" db="EMBL/GenBank/DDBJ databases">
        <title>The Genome Sequence of Anopheles melas CM1001059_A (V2).</title>
        <authorList>
            <consortium name="The Broad Institute Genomics Platform"/>
            <person name="Neafsey D.E."/>
            <person name="Besansky N."/>
            <person name="Howell P."/>
            <person name="Walton C."/>
            <person name="Young S.K."/>
            <person name="Zeng Q."/>
            <person name="Gargeya S."/>
            <person name="Fitzgerald M."/>
            <person name="Haas B."/>
            <person name="Abouelleil A."/>
            <person name="Allen A.W."/>
            <person name="Alvarado L."/>
            <person name="Arachchi H.M."/>
            <person name="Berlin A.M."/>
            <person name="Chapman S.B."/>
            <person name="Gainer-Dewar J."/>
            <person name="Goldberg J."/>
            <person name="Griggs A."/>
            <person name="Gujja S."/>
            <person name="Hansen M."/>
            <person name="Howarth C."/>
            <person name="Imamovic A."/>
            <person name="Ireland A."/>
            <person name="Larimer J."/>
            <person name="McCowan C."/>
            <person name="Murphy C."/>
            <person name="Pearson M."/>
            <person name="Poon T.W."/>
            <person name="Priest M."/>
            <person name="Roberts A."/>
            <person name="Saif S."/>
            <person name="Shea T."/>
            <person name="Sisk P."/>
            <person name="Sykes S."/>
            <person name="Wortman J."/>
            <person name="Nusbaum C."/>
            <person name="Birren B."/>
        </authorList>
    </citation>
    <scope>NUCLEOTIDE SEQUENCE [LARGE SCALE GENOMIC DNA]</scope>
    <source>
        <strain evidence="2">CM1001059</strain>
    </source>
</reference>
<protein>
    <submittedName>
        <fullName evidence="1">Uncharacterized protein</fullName>
    </submittedName>
</protein>
<reference evidence="1" key="2">
    <citation type="submission" date="2020-05" db="UniProtKB">
        <authorList>
            <consortium name="EnsemblMetazoa"/>
        </authorList>
    </citation>
    <scope>IDENTIFICATION</scope>
    <source>
        <strain evidence="1">CM1001059</strain>
    </source>
</reference>
<evidence type="ECO:0000313" key="2">
    <source>
        <dbReference type="Proteomes" id="UP000075902"/>
    </source>
</evidence>
<dbReference type="VEuPathDB" id="VectorBase:AMEC014779"/>
<dbReference type="Proteomes" id="UP000075902">
    <property type="component" value="Unassembled WGS sequence"/>
</dbReference>
<dbReference type="EnsemblMetazoa" id="AMEC014779-RA">
    <property type="protein sequence ID" value="AMEC014779-PA"/>
    <property type="gene ID" value="AMEC014779"/>
</dbReference>
<organism evidence="1 2">
    <name type="scientific">Anopheles melas</name>
    <dbReference type="NCBI Taxonomy" id="34690"/>
    <lineage>
        <taxon>Eukaryota</taxon>
        <taxon>Metazoa</taxon>
        <taxon>Ecdysozoa</taxon>
        <taxon>Arthropoda</taxon>
        <taxon>Hexapoda</taxon>
        <taxon>Insecta</taxon>
        <taxon>Pterygota</taxon>
        <taxon>Neoptera</taxon>
        <taxon>Endopterygota</taxon>
        <taxon>Diptera</taxon>
        <taxon>Nematocera</taxon>
        <taxon>Culicoidea</taxon>
        <taxon>Culicidae</taxon>
        <taxon>Anophelinae</taxon>
        <taxon>Anopheles</taxon>
    </lineage>
</organism>